<evidence type="ECO:0000256" key="4">
    <source>
        <dbReference type="ARBA" id="ARBA00022989"/>
    </source>
</evidence>
<dbReference type="GO" id="GO:0055085">
    <property type="term" value="P:transmembrane transport"/>
    <property type="evidence" value="ECO:0007669"/>
    <property type="project" value="InterPro"/>
</dbReference>
<comment type="subcellular location">
    <subcellularLocation>
        <location evidence="6">Cell membrane</location>
        <topology evidence="6">Multi-pass membrane protein</topology>
    </subcellularLocation>
    <subcellularLocation>
        <location evidence="1">Membrane</location>
        <topology evidence="1">Multi-pass membrane protein</topology>
    </subcellularLocation>
</comment>
<evidence type="ECO:0000256" key="3">
    <source>
        <dbReference type="ARBA" id="ARBA00022692"/>
    </source>
</evidence>
<keyword evidence="9" id="KW-1185">Reference proteome</keyword>
<dbReference type="InterPro" id="IPR035906">
    <property type="entry name" value="MetI-like_sf"/>
</dbReference>
<dbReference type="Gene3D" id="1.10.3720.10">
    <property type="entry name" value="MetI-like"/>
    <property type="match status" value="1"/>
</dbReference>
<protein>
    <submittedName>
        <fullName evidence="8">Binding-protein-dependent transport systems inner membrane component</fullName>
    </submittedName>
</protein>
<dbReference type="InterPro" id="IPR000515">
    <property type="entry name" value="MetI-like"/>
</dbReference>
<feature type="transmembrane region" description="Helical" evidence="6">
    <location>
        <begin position="152"/>
        <end position="171"/>
    </location>
</feature>
<dbReference type="RefSeq" id="WP_013388170.1">
    <property type="nucleotide sequence ID" value="NC_014632.1"/>
</dbReference>
<dbReference type="CDD" id="cd06261">
    <property type="entry name" value="TM_PBP2"/>
    <property type="match status" value="1"/>
</dbReference>
<sequence length="215" mass="22701">MNKLGFFEFLKYRSADIFKLTGQHIRITGIAVLLAVIVGVPLGIYITKNKKVSSAVLNTANVFQTLPSLALFGLIIPIMGIGFKPAIFVLFLYALLPIIKNTYIGINSIEPSIIEAGKGMGMTKSQILTMVEIPLALPIIMGGIRISTVINIGTATIAALIGAGGLGDFIFKGISMSNNNMILAGAVPTALLAISIDFILGILENKLTPLGVKSA</sequence>
<evidence type="ECO:0000313" key="9">
    <source>
        <dbReference type="Proteomes" id="UP000006875"/>
    </source>
</evidence>
<keyword evidence="5 6" id="KW-0472">Membrane</keyword>
<evidence type="ECO:0000256" key="1">
    <source>
        <dbReference type="ARBA" id="ARBA00004141"/>
    </source>
</evidence>
<evidence type="ECO:0000256" key="2">
    <source>
        <dbReference type="ARBA" id="ARBA00022448"/>
    </source>
</evidence>
<dbReference type="Proteomes" id="UP000006875">
    <property type="component" value="Chromosome"/>
</dbReference>
<keyword evidence="2 6" id="KW-0813">Transport</keyword>
<evidence type="ECO:0000256" key="5">
    <source>
        <dbReference type="ARBA" id="ARBA00023136"/>
    </source>
</evidence>
<comment type="similarity">
    <text evidence="6">Belongs to the binding-protein-dependent transport system permease family.</text>
</comment>
<accession>E3HA98</accession>
<dbReference type="InterPro" id="IPR051204">
    <property type="entry name" value="ABC_transp_perm/SBD"/>
</dbReference>
<dbReference type="HOGENOM" id="CLU_046113_7_2_0"/>
<gene>
    <name evidence="8" type="ordered locus">Ilyop_1732</name>
</gene>
<reference evidence="8 9" key="1">
    <citation type="journal article" date="2010" name="Stand. Genomic Sci.">
        <title>Complete genome sequence of Ilyobacter polytropus type strain (CuHbu1).</title>
        <authorList>
            <person name="Sikorski J."/>
            <person name="Chertkov O."/>
            <person name="Lapidus A."/>
            <person name="Nolan M."/>
            <person name="Lucas S."/>
            <person name="Del Rio T.G."/>
            <person name="Tice H."/>
            <person name="Cheng J.F."/>
            <person name="Tapia R."/>
            <person name="Han C."/>
            <person name="Goodwin L."/>
            <person name="Pitluck S."/>
            <person name="Liolios K."/>
            <person name="Ivanova N."/>
            <person name="Mavromatis K."/>
            <person name="Mikhailova N."/>
            <person name="Pati A."/>
            <person name="Chen A."/>
            <person name="Palaniappan K."/>
            <person name="Land M."/>
            <person name="Hauser L."/>
            <person name="Chang Y.J."/>
            <person name="Jeffries C.D."/>
            <person name="Brambilla E."/>
            <person name="Yasawong M."/>
            <person name="Rohde M."/>
            <person name="Pukall R."/>
            <person name="Spring S."/>
            <person name="Goker M."/>
            <person name="Woyke T."/>
            <person name="Bristow J."/>
            <person name="Eisen J.A."/>
            <person name="Markowitz V."/>
            <person name="Hugenholtz P."/>
            <person name="Kyrpides N.C."/>
            <person name="Klenk H.P."/>
        </authorList>
    </citation>
    <scope>NUCLEOTIDE SEQUENCE [LARGE SCALE GENOMIC DNA]</scope>
    <source>
        <strain evidence="9">ATCC 51220 / DSM 2926 / LMG 16218 / CuHBu1</strain>
    </source>
</reference>
<feature type="transmembrane region" description="Helical" evidence="6">
    <location>
        <begin position="66"/>
        <end position="96"/>
    </location>
</feature>
<dbReference type="KEGG" id="ipo:Ilyop_1732"/>
<dbReference type="PANTHER" id="PTHR30177:SF4">
    <property type="entry name" value="OSMOPROTECTANT IMPORT PERMEASE PROTEIN OSMW"/>
    <property type="match status" value="1"/>
</dbReference>
<name>E3HA98_ILYPC</name>
<keyword evidence="3 6" id="KW-0812">Transmembrane</keyword>
<evidence type="ECO:0000259" key="7">
    <source>
        <dbReference type="PROSITE" id="PS50928"/>
    </source>
</evidence>
<dbReference type="Pfam" id="PF00528">
    <property type="entry name" value="BPD_transp_1"/>
    <property type="match status" value="1"/>
</dbReference>
<evidence type="ECO:0000256" key="6">
    <source>
        <dbReference type="RuleBase" id="RU363032"/>
    </source>
</evidence>
<dbReference type="STRING" id="572544.Ilyop_1732"/>
<dbReference type="AlphaFoldDB" id="E3HA98"/>
<dbReference type="SUPFAM" id="SSF161098">
    <property type="entry name" value="MetI-like"/>
    <property type="match status" value="1"/>
</dbReference>
<proteinExistence type="inferred from homology"/>
<dbReference type="GO" id="GO:0031460">
    <property type="term" value="P:glycine betaine transport"/>
    <property type="evidence" value="ECO:0007669"/>
    <property type="project" value="TreeGrafter"/>
</dbReference>
<dbReference type="FunFam" id="1.10.3720.10:FF:000001">
    <property type="entry name" value="Glycine betaine ABC transporter, permease"/>
    <property type="match status" value="1"/>
</dbReference>
<dbReference type="EMBL" id="CP002281">
    <property type="protein sequence ID" value="ADO83503.1"/>
    <property type="molecule type" value="Genomic_DNA"/>
</dbReference>
<dbReference type="GO" id="GO:0005886">
    <property type="term" value="C:plasma membrane"/>
    <property type="evidence" value="ECO:0007669"/>
    <property type="project" value="UniProtKB-SubCell"/>
</dbReference>
<feature type="transmembrane region" description="Helical" evidence="6">
    <location>
        <begin position="27"/>
        <end position="46"/>
    </location>
</feature>
<organism evidence="8 9">
    <name type="scientific">Ilyobacter polytropus (strain ATCC 51220 / DSM 2926 / LMG 16218 / CuHBu1)</name>
    <dbReference type="NCBI Taxonomy" id="572544"/>
    <lineage>
        <taxon>Bacteria</taxon>
        <taxon>Fusobacteriati</taxon>
        <taxon>Fusobacteriota</taxon>
        <taxon>Fusobacteriia</taxon>
        <taxon>Fusobacteriales</taxon>
        <taxon>Fusobacteriaceae</taxon>
        <taxon>Ilyobacter</taxon>
    </lineage>
</organism>
<keyword evidence="4 6" id="KW-1133">Transmembrane helix</keyword>
<feature type="transmembrane region" description="Helical" evidence="6">
    <location>
        <begin position="183"/>
        <end position="203"/>
    </location>
</feature>
<dbReference type="PROSITE" id="PS50928">
    <property type="entry name" value="ABC_TM1"/>
    <property type="match status" value="1"/>
</dbReference>
<evidence type="ECO:0000313" key="8">
    <source>
        <dbReference type="EMBL" id="ADO83503.1"/>
    </source>
</evidence>
<dbReference type="PANTHER" id="PTHR30177">
    <property type="entry name" value="GLYCINE BETAINE/L-PROLINE TRANSPORT SYSTEM PERMEASE PROTEIN PROW"/>
    <property type="match status" value="1"/>
</dbReference>
<dbReference type="OrthoDB" id="9801163at2"/>
<feature type="domain" description="ABC transmembrane type-1" evidence="7">
    <location>
        <begin position="21"/>
        <end position="200"/>
    </location>
</feature>
<dbReference type="eggNOG" id="COG1174">
    <property type="taxonomic scope" value="Bacteria"/>
</dbReference>